<keyword evidence="13" id="KW-1185">Reference proteome</keyword>
<keyword evidence="8" id="KW-0902">Two-component regulatory system</keyword>
<evidence type="ECO:0000259" key="10">
    <source>
        <dbReference type="Pfam" id="PF02518"/>
    </source>
</evidence>
<evidence type="ECO:0000256" key="2">
    <source>
        <dbReference type="ARBA" id="ARBA00012438"/>
    </source>
</evidence>
<comment type="caution">
    <text evidence="12">The sequence shown here is derived from an EMBL/GenBank/DDBJ whole genome shotgun (WGS) entry which is preliminary data.</text>
</comment>
<keyword evidence="9" id="KW-0472">Membrane</keyword>
<dbReference type="Pfam" id="PF07730">
    <property type="entry name" value="HisKA_3"/>
    <property type="match status" value="1"/>
</dbReference>
<evidence type="ECO:0000256" key="6">
    <source>
        <dbReference type="ARBA" id="ARBA00022777"/>
    </source>
</evidence>
<keyword evidence="3" id="KW-0597">Phosphoprotein</keyword>
<keyword evidence="4" id="KW-0808">Transferase</keyword>
<keyword evidence="9" id="KW-1133">Transmembrane helix</keyword>
<dbReference type="GO" id="GO:0016301">
    <property type="term" value="F:kinase activity"/>
    <property type="evidence" value="ECO:0007669"/>
    <property type="project" value="UniProtKB-KW"/>
</dbReference>
<comment type="catalytic activity">
    <reaction evidence="1">
        <text>ATP + protein L-histidine = ADP + protein N-phospho-L-histidine.</text>
        <dbReference type="EC" id="2.7.13.3"/>
    </reaction>
</comment>
<keyword evidence="6 12" id="KW-0418">Kinase</keyword>
<reference evidence="13" key="1">
    <citation type="journal article" date="2019" name="Int. J. Syst. Evol. Microbiol.">
        <title>The Global Catalogue of Microorganisms (GCM) 10K type strain sequencing project: providing services to taxonomists for standard genome sequencing and annotation.</title>
        <authorList>
            <consortium name="The Broad Institute Genomics Platform"/>
            <consortium name="The Broad Institute Genome Sequencing Center for Infectious Disease"/>
            <person name="Wu L."/>
            <person name="Ma J."/>
        </authorList>
    </citation>
    <scope>NUCLEOTIDE SEQUENCE [LARGE SCALE GENOMIC DNA]</scope>
    <source>
        <strain evidence="13">JCM 31037</strain>
    </source>
</reference>
<evidence type="ECO:0000313" key="12">
    <source>
        <dbReference type="EMBL" id="MFD1323327.1"/>
    </source>
</evidence>
<evidence type="ECO:0000256" key="8">
    <source>
        <dbReference type="ARBA" id="ARBA00023012"/>
    </source>
</evidence>
<feature type="domain" description="Signal transduction histidine kinase subgroup 3 dimerisation and phosphoacceptor" evidence="11">
    <location>
        <begin position="174"/>
        <end position="240"/>
    </location>
</feature>
<dbReference type="InterPro" id="IPR003594">
    <property type="entry name" value="HATPase_dom"/>
</dbReference>
<feature type="transmembrane region" description="Helical" evidence="9">
    <location>
        <begin position="12"/>
        <end position="34"/>
    </location>
</feature>
<feature type="domain" description="Histidine kinase/HSP90-like ATPase" evidence="10">
    <location>
        <begin position="284"/>
        <end position="373"/>
    </location>
</feature>
<dbReference type="SUPFAM" id="SSF55874">
    <property type="entry name" value="ATPase domain of HSP90 chaperone/DNA topoisomerase II/histidine kinase"/>
    <property type="match status" value="1"/>
</dbReference>
<keyword evidence="9" id="KW-0812">Transmembrane</keyword>
<evidence type="ECO:0000313" key="13">
    <source>
        <dbReference type="Proteomes" id="UP001597260"/>
    </source>
</evidence>
<evidence type="ECO:0000256" key="1">
    <source>
        <dbReference type="ARBA" id="ARBA00000085"/>
    </source>
</evidence>
<keyword evidence="5" id="KW-0547">Nucleotide-binding</keyword>
<evidence type="ECO:0000259" key="11">
    <source>
        <dbReference type="Pfam" id="PF07730"/>
    </source>
</evidence>
<dbReference type="PANTHER" id="PTHR24421">
    <property type="entry name" value="NITRATE/NITRITE SENSOR PROTEIN NARX-RELATED"/>
    <property type="match status" value="1"/>
</dbReference>
<evidence type="ECO:0000256" key="3">
    <source>
        <dbReference type="ARBA" id="ARBA00022553"/>
    </source>
</evidence>
<dbReference type="Gene3D" id="1.20.5.1930">
    <property type="match status" value="1"/>
</dbReference>
<feature type="transmembrane region" description="Helical" evidence="9">
    <location>
        <begin position="114"/>
        <end position="132"/>
    </location>
</feature>
<evidence type="ECO:0000256" key="9">
    <source>
        <dbReference type="SAM" id="Phobius"/>
    </source>
</evidence>
<dbReference type="RefSeq" id="WP_377572476.1">
    <property type="nucleotide sequence ID" value="NZ_JBHTMP010000030.1"/>
</dbReference>
<dbReference type="InterPro" id="IPR036890">
    <property type="entry name" value="HATPase_C_sf"/>
</dbReference>
<dbReference type="EC" id="2.7.13.3" evidence="2"/>
<dbReference type="EMBL" id="JBHTMP010000030">
    <property type="protein sequence ID" value="MFD1323327.1"/>
    <property type="molecule type" value="Genomic_DNA"/>
</dbReference>
<dbReference type="InterPro" id="IPR011712">
    <property type="entry name" value="Sig_transdc_His_kin_sub3_dim/P"/>
</dbReference>
<evidence type="ECO:0000256" key="7">
    <source>
        <dbReference type="ARBA" id="ARBA00022840"/>
    </source>
</evidence>
<dbReference type="Proteomes" id="UP001597260">
    <property type="component" value="Unassembled WGS sequence"/>
</dbReference>
<dbReference type="CDD" id="cd16917">
    <property type="entry name" value="HATPase_UhpB-NarQ-NarX-like"/>
    <property type="match status" value="1"/>
</dbReference>
<evidence type="ECO:0000256" key="4">
    <source>
        <dbReference type="ARBA" id="ARBA00022679"/>
    </source>
</evidence>
<feature type="transmembrane region" description="Helical" evidence="9">
    <location>
        <begin position="138"/>
        <end position="159"/>
    </location>
</feature>
<evidence type="ECO:0000256" key="5">
    <source>
        <dbReference type="ARBA" id="ARBA00022741"/>
    </source>
</evidence>
<gene>
    <name evidence="12" type="ORF">ACFQ4H_19760</name>
</gene>
<dbReference type="InterPro" id="IPR050482">
    <property type="entry name" value="Sensor_HK_TwoCompSys"/>
</dbReference>
<organism evidence="12 13">
    <name type="scientific">Micromonospora sonneratiae</name>
    <dbReference type="NCBI Taxonomy" id="1184706"/>
    <lineage>
        <taxon>Bacteria</taxon>
        <taxon>Bacillati</taxon>
        <taxon>Actinomycetota</taxon>
        <taxon>Actinomycetes</taxon>
        <taxon>Micromonosporales</taxon>
        <taxon>Micromonosporaceae</taxon>
        <taxon>Micromonospora</taxon>
    </lineage>
</organism>
<keyword evidence="7" id="KW-0067">ATP-binding</keyword>
<protein>
    <recommendedName>
        <fullName evidence="2">histidine kinase</fullName>
        <ecNumber evidence="2">2.7.13.3</ecNumber>
    </recommendedName>
</protein>
<accession>A0ABW3YIN8</accession>
<proteinExistence type="predicted"/>
<name>A0ABW3YIN8_9ACTN</name>
<dbReference type="Pfam" id="PF02518">
    <property type="entry name" value="HATPase_c"/>
    <property type="match status" value="1"/>
</dbReference>
<dbReference type="Gene3D" id="3.30.565.10">
    <property type="entry name" value="Histidine kinase-like ATPase, C-terminal domain"/>
    <property type="match status" value="1"/>
</dbReference>
<sequence length="391" mass="40614">MTTSDWPARWTGIACDVGFALVAVPGLVFTAYVISDSWGGSYALFDAVASVVMCLLALARRISRAGTATAGLVVTATAVAVAEIGGLPQEPGPVTSLALAVLVGSAIRTLSPPWAGGIAAGGLLVVVAGWVSGGFKTVVVLGTLAWLGALVLGAALRLIDYRRDATAERVRRDERLALARELHDIVAHHITGIVLQAQAAQLVTDQQPAAVVGSLAGIEAAGSEALAAMRRVVGLLRDTEDAAPASPGPEQLSHLVDRFLRHGPAVQLRTPADTSSWPPELTSTVYRIVQEALTNISRHAPRARSVTVTVDQGPETITVEVVDDAPPATGRHPHRAGYGLIGMRERLQNLDGTLQAGPRPGGGWAVLATLPAPQDADRGRALSASTTEGTW</sequence>
<feature type="transmembrane region" description="Helical" evidence="9">
    <location>
        <begin position="40"/>
        <end position="58"/>
    </location>
</feature>
<dbReference type="PANTHER" id="PTHR24421:SF10">
    <property type="entry name" value="NITRATE_NITRITE SENSOR PROTEIN NARQ"/>
    <property type="match status" value="1"/>
</dbReference>